<dbReference type="GO" id="GO:0004856">
    <property type="term" value="F:D-xylulokinase activity"/>
    <property type="evidence" value="ECO:0007669"/>
    <property type="project" value="UniProtKB-UniRule"/>
</dbReference>
<feature type="binding site" evidence="8">
    <location>
        <begin position="78"/>
        <end position="79"/>
    </location>
    <ligand>
        <name>substrate</name>
    </ligand>
</feature>
<feature type="domain" description="Carbohydrate kinase FGGY C-terminal" evidence="12">
    <location>
        <begin position="254"/>
        <end position="435"/>
    </location>
</feature>
<dbReference type="NCBIfam" id="TIGR01312">
    <property type="entry name" value="XylB"/>
    <property type="match status" value="1"/>
</dbReference>
<dbReference type="PROSITE" id="PS00933">
    <property type="entry name" value="FGGY_KINASES_1"/>
    <property type="match status" value="1"/>
</dbReference>
<evidence type="ECO:0000256" key="8">
    <source>
        <dbReference type="HAMAP-Rule" id="MF_02220"/>
    </source>
</evidence>
<comment type="caution">
    <text evidence="13">The sequence shown here is derived from an EMBL/GenBank/DDBJ whole genome shotgun (WGS) entry which is preliminary data.</text>
</comment>
<keyword evidence="14" id="KW-1185">Reference proteome</keyword>
<dbReference type="Pfam" id="PF02782">
    <property type="entry name" value="FGGY_C"/>
    <property type="match status" value="1"/>
</dbReference>
<dbReference type="CDD" id="cd07808">
    <property type="entry name" value="ASKHA_NBD_FGGY_EcXK-like"/>
    <property type="match status" value="1"/>
</dbReference>
<dbReference type="GO" id="GO:0005998">
    <property type="term" value="P:xylulose catabolic process"/>
    <property type="evidence" value="ECO:0007669"/>
    <property type="project" value="UniProtKB-UniRule"/>
</dbReference>
<evidence type="ECO:0000259" key="12">
    <source>
        <dbReference type="Pfam" id="PF02782"/>
    </source>
</evidence>
<keyword evidence="7 8" id="KW-0119">Carbohydrate metabolism</keyword>
<dbReference type="RefSeq" id="WP_283410594.1">
    <property type="nucleotide sequence ID" value="NZ_FXUF01000018.1"/>
</dbReference>
<dbReference type="PROSITE" id="PS00445">
    <property type="entry name" value="FGGY_KINASES_2"/>
    <property type="match status" value="1"/>
</dbReference>
<dbReference type="Pfam" id="PF00370">
    <property type="entry name" value="FGGY_N"/>
    <property type="match status" value="1"/>
</dbReference>
<keyword evidence="2 8" id="KW-0859">Xylose metabolism</keyword>
<evidence type="ECO:0000256" key="1">
    <source>
        <dbReference type="ARBA" id="ARBA00009156"/>
    </source>
</evidence>
<dbReference type="GO" id="GO:0005524">
    <property type="term" value="F:ATP binding"/>
    <property type="evidence" value="ECO:0007669"/>
    <property type="project" value="UniProtKB-UniRule"/>
</dbReference>
<dbReference type="InterPro" id="IPR018485">
    <property type="entry name" value="FGGY_C"/>
</dbReference>
<keyword evidence="4 8" id="KW-0547">Nucleotide-binding</keyword>
<keyword evidence="3 8" id="KW-0808">Transferase</keyword>
<organism evidence="13 14">
    <name type="scientific">Anoxynatronum buryatiense</name>
    <dbReference type="NCBI Taxonomy" id="489973"/>
    <lineage>
        <taxon>Bacteria</taxon>
        <taxon>Bacillati</taxon>
        <taxon>Bacillota</taxon>
        <taxon>Clostridia</taxon>
        <taxon>Eubacteriales</taxon>
        <taxon>Clostridiaceae</taxon>
        <taxon>Anoxynatronum</taxon>
    </lineage>
</organism>
<reference evidence="13" key="1">
    <citation type="submission" date="2017-05" db="EMBL/GenBank/DDBJ databases">
        <authorList>
            <person name="Varghese N."/>
            <person name="Submissions S."/>
        </authorList>
    </citation>
    <scope>NUCLEOTIDE SEQUENCE</scope>
    <source>
        <strain evidence="13">Su22</strain>
    </source>
</reference>
<evidence type="ECO:0000256" key="2">
    <source>
        <dbReference type="ARBA" id="ARBA00022629"/>
    </source>
</evidence>
<dbReference type="HAMAP" id="MF_02220">
    <property type="entry name" value="XylB"/>
    <property type="match status" value="1"/>
</dbReference>
<proteinExistence type="inferred from homology"/>
<name>A0AA45WYK3_9CLOT</name>
<dbReference type="Gene3D" id="3.30.420.40">
    <property type="match status" value="2"/>
</dbReference>
<comment type="similarity">
    <text evidence="1 8 9">Belongs to the FGGY kinase family.</text>
</comment>
<dbReference type="AlphaFoldDB" id="A0AA45WYK3"/>
<evidence type="ECO:0000313" key="13">
    <source>
        <dbReference type="EMBL" id="SMP69218.1"/>
    </source>
</evidence>
<feature type="active site" description="Proton acceptor" evidence="8">
    <location>
        <position position="237"/>
    </location>
</feature>
<feature type="domain" description="Carbohydrate kinase FGGY N-terminal" evidence="11">
    <location>
        <begin position="2"/>
        <end position="244"/>
    </location>
</feature>
<accession>A0AA45WYK3</accession>
<dbReference type="InterPro" id="IPR050406">
    <property type="entry name" value="FGGY_Carb_Kinase"/>
</dbReference>
<dbReference type="InterPro" id="IPR043129">
    <property type="entry name" value="ATPase_NBD"/>
</dbReference>
<keyword evidence="5 8" id="KW-0418">Kinase</keyword>
<evidence type="ECO:0000256" key="5">
    <source>
        <dbReference type="ARBA" id="ARBA00022777"/>
    </source>
</evidence>
<evidence type="ECO:0000256" key="6">
    <source>
        <dbReference type="ARBA" id="ARBA00022840"/>
    </source>
</evidence>
<evidence type="ECO:0000259" key="11">
    <source>
        <dbReference type="Pfam" id="PF00370"/>
    </source>
</evidence>
<comment type="function">
    <text evidence="8">Catalyzes the phosphorylation of D-xylulose to D-xylulose 5-phosphate.</text>
</comment>
<dbReference type="GO" id="GO:0042732">
    <property type="term" value="P:D-xylose metabolic process"/>
    <property type="evidence" value="ECO:0007669"/>
    <property type="project" value="UniProtKB-KW"/>
</dbReference>
<dbReference type="PIRSF" id="PIRSF000538">
    <property type="entry name" value="GlpK"/>
    <property type="match status" value="1"/>
</dbReference>
<keyword evidence="6 8" id="KW-0067">ATP-binding</keyword>
<dbReference type="EMBL" id="FXUF01000018">
    <property type="protein sequence ID" value="SMP69218.1"/>
    <property type="molecule type" value="Genomic_DNA"/>
</dbReference>
<sequence length="494" mass="54085">MYYIGADLGTTGLKMILIDETGRITASRTEKYPIAYPFQSWAEQEPTDWFNALVKGIRKLTKGIAPEAVKAIGIDGQMHGLVMLDSQDQVIRPAILWNDTRTTEEVTYLNDEIGKSKLSELTGNIAFAGFTAPKIMWVRKNEPENFEKMKRVMLPKDYLNYMLTGILSSDYSDASGMLLLDVEKKQWSQEMMAICHITEANLPKLYESYQVVGTLKSDMAEKLGLGNHVKVVAGAGDNAAAAIGAGTVGDGRCNISIGTSGTVFVASKDFKEGKNHAVHNFAHADGTYHFLGCMLSAASCNDWWMEKILGTNDYSMEQNAIEDLGHNHLIYLPYLMGERSPHNDPNARGAFLGLSMGTTRQQMTQAVLEGVAFGLRDSLEVIREAGVVVTFATFCGGGAKSKLWQQMVANILGIEVGILDNEEGPALGSAILAAVGDGLYENVEEACQAIVTVKEVVKPDQEIVEKYNRLYQVYKNSYHAVKGLHDQLSSLAKG</sequence>
<dbReference type="InterPro" id="IPR018483">
    <property type="entry name" value="Carb_kinase_FGGY_CS"/>
</dbReference>
<dbReference type="InterPro" id="IPR018484">
    <property type="entry name" value="FGGY_N"/>
</dbReference>
<evidence type="ECO:0000256" key="7">
    <source>
        <dbReference type="ARBA" id="ARBA00023277"/>
    </source>
</evidence>
<dbReference type="SUPFAM" id="SSF53067">
    <property type="entry name" value="Actin-like ATPase domain"/>
    <property type="match status" value="2"/>
</dbReference>
<dbReference type="Proteomes" id="UP001158066">
    <property type="component" value="Unassembled WGS sequence"/>
</dbReference>
<dbReference type="PANTHER" id="PTHR43095">
    <property type="entry name" value="SUGAR KINASE"/>
    <property type="match status" value="1"/>
</dbReference>
<dbReference type="EC" id="2.7.1.17" evidence="8 10"/>
<dbReference type="PANTHER" id="PTHR43095:SF5">
    <property type="entry name" value="XYLULOSE KINASE"/>
    <property type="match status" value="1"/>
</dbReference>
<evidence type="ECO:0000256" key="9">
    <source>
        <dbReference type="RuleBase" id="RU003733"/>
    </source>
</evidence>
<comment type="catalytic activity">
    <reaction evidence="8 10">
        <text>D-xylulose + ATP = D-xylulose 5-phosphate + ADP + H(+)</text>
        <dbReference type="Rhea" id="RHEA:10964"/>
        <dbReference type="ChEBI" id="CHEBI:15378"/>
        <dbReference type="ChEBI" id="CHEBI:17140"/>
        <dbReference type="ChEBI" id="CHEBI:30616"/>
        <dbReference type="ChEBI" id="CHEBI:57737"/>
        <dbReference type="ChEBI" id="CHEBI:456216"/>
        <dbReference type="EC" id="2.7.1.17"/>
    </reaction>
</comment>
<evidence type="ECO:0000256" key="3">
    <source>
        <dbReference type="ARBA" id="ARBA00022679"/>
    </source>
</evidence>
<evidence type="ECO:0000256" key="10">
    <source>
        <dbReference type="RuleBase" id="RU364073"/>
    </source>
</evidence>
<evidence type="ECO:0000256" key="4">
    <source>
        <dbReference type="ARBA" id="ARBA00022741"/>
    </source>
</evidence>
<evidence type="ECO:0000313" key="14">
    <source>
        <dbReference type="Proteomes" id="UP001158066"/>
    </source>
</evidence>
<dbReference type="InterPro" id="IPR006000">
    <property type="entry name" value="Xylulokinase"/>
</dbReference>
<dbReference type="InterPro" id="IPR000577">
    <property type="entry name" value="Carb_kinase_FGGY"/>
</dbReference>
<feature type="site" description="Important for activity" evidence="8">
    <location>
        <position position="7"/>
    </location>
</feature>
<gene>
    <name evidence="8 10" type="primary">xylB</name>
    <name evidence="13" type="ORF">SAMN06296020_11828</name>
</gene>
<protein>
    <recommendedName>
        <fullName evidence="8 10">Xylulose kinase</fullName>
        <shortName evidence="8 10">Xylulokinase</shortName>
        <ecNumber evidence="8 10">2.7.1.17</ecNumber>
    </recommendedName>
</protein>